<dbReference type="SUPFAM" id="SSF81321">
    <property type="entry name" value="Family A G protein-coupled receptor-like"/>
    <property type="match status" value="1"/>
</dbReference>
<dbReference type="GO" id="GO:0016493">
    <property type="term" value="F:C-C chemokine receptor activity"/>
    <property type="evidence" value="ECO:0000318"/>
    <property type="project" value="GO_Central"/>
</dbReference>
<dbReference type="PRINTS" id="PR00241">
    <property type="entry name" value="ANGIOTENSINR"/>
</dbReference>
<sequence length="362" mass="41293">MSNASTVETSDVERIAVNCSKSGMHNYIFIAIPIIYSTIFVVGVFGNSMVVIVIYSYMKMKTVASIFLMNLALSDLCFVITLPLWAAYTAMHYHWPFGNFLCKVASTAITLNLYTTVFLLTCLSIDRYSAIVHPMKSRIWRTAMVARLTCVGIWLVAFLASMPSIIYRQIYLFHDTNQTVCAIVYDSGHIYFMVGMSLAKNIVGFLIPFLIILTSYTLIGKTLKEVYRAQRARNDDIFKMIVAVVLLFFFCWIPYQVFTFLDVLIQMDVIQNCKMYDIVDTGMPITICIAYFNSCLNPFLYGFFGKNFRKHFLQLIKYIPPKMRTHASVNTKSSLVSSSLSDTKRASKKIALQMTDNEEHCK</sequence>
<evidence type="ECO:0000256" key="2">
    <source>
        <dbReference type="ARBA" id="ARBA00022475"/>
    </source>
</evidence>
<dbReference type="PRINTS" id="PR00635">
    <property type="entry name" value="ANGIOTENSN1R"/>
</dbReference>
<keyword evidence="7" id="KW-0564">Palmitate</keyword>
<dbReference type="PROSITE" id="PS50262">
    <property type="entry name" value="G_PROTEIN_RECEP_F1_2"/>
    <property type="match status" value="1"/>
</dbReference>
<feature type="transmembrane region" description="Helical" evidence="15">
    <location>
        <begin position="202"/>
        <end position="219"/>
    </location>
</feature>
<dbReference type="RefSeq" id="XP_018117240.1">
    <property type="nucleotide sequence ID" value="XM_018261751.2"/>
</dbReference>
<accession>A0A1L8GB00</accession>
<evidence type="ECO:0000256" key="4">
    <source>
        <dbReference type="ARBA" id="ARBA00022989"/>
    </source>
</evidence>
<dbReference type="InterPro" id="IPR000248">
    <property type="entry name" value="ATII_rcpt"/>
</dbReference>
<dbReference type="GO" id="GO:0019957">
    <property type="term" value="F:C-C chemokine binding"/>
    <property type="evidence" value="ECO:0000318"/>
    <property type="project" value="GO_Central"/>
</dbReference>
<evidence type="ECO:0000256" key="9">
    <source>
        <dbReference type="ARBA" id="ARBA00023170"/>
    </source>
</evidence>
<dbReference type="AGR" id="Xenbase:XB-GENE-865228"/>
<dbReference type="Proteomes" id="UP000186698">
    <property type="component" value="Chromosome 5L"/>
</dbReference>
<keyword evidence="3 14" id="KW-0812">Transmembrane</keyword>
<feature type="transmembrane region" description="Helical" evidence="15">
    <location>
        <begin position="240"/>
        <end position="261"/>
    </location>
</feature>
<comment type="function">
    <text evidence="13">Receptor for angiotensin II, a vasoconstricting peptide, which acts as a key regulator of blood pressure and sodium retention by the kidney. The activated receptor in turn couples to G-alpha proteins G(q) (GNAQ, GNA11, GNA14 or GNA15) and thus activates phospholipase C and increases the cytosolic Ca(2+) concentrations, which in turn triggers cellular responses such as stimulation of protein kinase C.</text>
</comment>
<evidence type="ECO:0000256" key="15">
    <source>
        <dbReference type="RuleBase" id="RU368058"/>
    </source>
</evidence>
<feature type="transmembrane region" description="Helical" evidence="15">
    <location>
        <begin position="67"/>
        <end position="88"/>
    </location>
</feature>
<dbReference type="OMA" id="ITICMAY"/>
<name>A0A1L8GB00_XENLA</name>
<dbReference type="OrthoDB" id="8804420at2759"/>
<dbReference type="RefSeq" id="XP_041418051.1">
    <property type="nucleotide sequence ID" value="XM_041562117.1"/>
</dbReference>
<evidence type="ECO:0000256" key="14">
    <source>
        <dbReference type="RuleBase" id="RU000688"/>
    </source>
</evidence>
<dbReference type="PANTHER" id="PTHR10489:SF956">
    <property type="entry name" value="TYPE-1 ANGIOTENSIN II RECEPTOR A"/>
    <property type="match status" value="1"/>
</dbReference>
<evidence type="ECO:0000256" key="12">
    <source>
        <dbReference type="ARBA" id="ARBA00023288"/>
    </source>
</evidence>
<dbReference type="GO" id="GO:0019229">
    <property type="term" value="P:regulation of vasoconstriction"/>
    <property type="evidence" value="ECO:0007669"/>
    <property type="project" value="UniProtKB-UniRule"/>
</dbReference>
<evidence type="ECO:0000313" key="19">
    <source>
        <dbReference type="Xenbase" id="XB-GENE-865228"/>
    </source>
</evidence>
<keyword evidence="10" id="KW-0325">Glycoprotein</keyword>
<evidence type="ECO:0000259" key="16">
    <source>
        <dbReference type="PROSITE" id="PS50262"/>
    </source>
</evidence>
<evidence type="ECO:0000256" key="11">
    <source>
        <dbReference type="ARBA" id="ARBA00023224"/>
    </source>
</evidence>
<dbReference type="SMR" id="A0A1L8GB00"/>
<dbReference type="GO" id="GO:0001596">
    <property type="term" value="F:angiotensin type I receptor activity"/>
    <property type="evidence" value="ECO:0007669"/>
    <property type="project" value="UniProtKB-UniRule"/>
</dbReference>
<dbReference type="PaxDb" id="8355-A0A1L8GB00"/>
<feature type="transmembrane region" description="Helical" evidence="15">
    <location>
        <begin position="281"/>
        <end position="304"/>
    </location>
</feature>
<keyword evidence="6 15" id="KW-0472">Membrane</keyword>
<proteinExistence type="inferred from homology"/>
<keyword evidence="4 15" id="KW-1133">Transmembrane helix</keyword>
<dbReference type="GO" id="GO:0006955">
    <property type="term" value="P:immune response"/>
    <property type="evidence" value="ECO:0000318"/>
    <property type="project" value="GO_Central"/>
</dbReference>
<dbReference type="GO" id="GO:0009897">
    <property type="term" value="C:external side of plasma membrane"/>
    <property type="evidence" value="ECO:0000318"/>
    <property type="project" value="GO_Central"/>
</dbReference>
<dbReference type="SMART" id="SM01381">
    <property type="entry name" value="7TM_GPCR_Srsx"/>
    <property type="match status" value="1"/>
</dbReference>
<feature type="domain" description="G-protein coupled receptors family 1 profile" evidence="16">
    <location>
        <begin position="46"/>
        <end position="301"/>
    </location>
</feature>
<dbReference type="Xenbase" id="XB-GENE-865228">
    <property type="gene designation" value="agtr1.L"/>
</dbReference>
<keyword evidence="12" id="KW-0449">Lipoprotein</keyword>
<keyword evidence="17" id="KW-1185">Reference proteome</keyword>
<dbReference type="Bgee" id="398763">
    <property type="expression patterns" value="Expressed in spleen and 12 other cell types or tissues"/>
</dbReference>
<evidence type="ECO:0000256" key="3">
    <source>
        <dbReference type="ARBA" id="ARBA00022692"/>
    </source>
</evidence>
<comment type="subcellular location">
    <subcellularLocation>
        <location evidence="1 15">Cell membrane</location>
        <topology evidence="1 15">Multi-pass membrane protein</topology>
    </subcellularLocation>
</comment>
<gene>
    <name evidence="18 19" type="primary">agtr1.L</name>
    <name evidence="18" type="synonym">agtr1</name>
    <name evidence="18" type="synonym">agtr1-a</name>
    <name evidence="18" type="synonym">agtr1-b</name>
    <name evidence="18" type="synonym">xAT</name>
</gene>
<reference evidence="18" key="1">
    <citation type="submission" date="2025-08" db="UniProtKB">
        <authorList>
            <consortium name="RefSeq"/>
        </authorList>
    </citation>
    <scope>IDENTIFICATION</scope>
    <source>
        <strain evidence="18">J_2021</strain>
        <tissue evidence="18">Erythrocytes</tissue>
    </source>
</reference>
<comment type="function">
    <text evidence="15">Receptor for angiotensin II, a vasoconstricting peptide, which acts as a key regulator of blood pressure and sodium retention by the kidney. The activated receptor in turn couples to G-alpha proteins G(q) and thus activates phospholipase C and increases the cytosolic Ca(2+) concentrations, which in turn triggers cellular responses such as stimulation of protein kinase C.</text>
</comment>
<feature type="transmembrane region" description="Helical" evidence="15">
    <location>
        <begin position="27"/>
        <end position="55"/>
    </location>
</feature>
<keyword evidence="2 15" id="KW-1003">Cell membrane</keyword>
<protein>
    <recommendedName>
        <fullName evidence="15">Type-1 angiotensin II receptor</fullName>
    </recommendedName>
</protein>
<dbReference type="PRINTS" id="PR00237">
    <property type="entry name" value="GPCRRHODOPSN"/>
</dbReference>
<evidence type="ECO:0000256" key="1">
    <source>
        <dbReference type="ARBA" id="ARBA00004651"/>
    </source>
</evidence>
<evidence type="ECO:0000256" key="7">
    <source>
        <dbReference type="ARBA" id="ARBA00023139"/>
    </source>
</evidence>
<dbReference type="GO" id="GO:0004945">
    <property type="term" value="F:angiotensin type II receptor activity"/>
    <property type="evidence" value="ECO:0007669"/>
    <property type="project" value="UniProtKB-UniRule"/>
</dbReference>
<comment type="similarity">
    <text evidence="14">Belongs to the G-protein coupled receptor 1 family.</text>
</comment>
<dbReference type="Gene3D" id="1.20.1070.10">
    <property type="entry name" value="Rhodopsin 7-helix transmembrane proteins"/>
    <property type="match status" value="1"/>
</dbReference>
<evidence type="ECO:0000256" key="10">
    <source>
        <dbReference type="ARBA" id="ARBA00023180"/>
    </source>
</evidence>
<evidence type="ECO:0000256" key="5">
    <source>
        <dbReference type="ARBA" id="ARBA00023040"/>
    </source>
</evidence>
<feature type="transmembrane region" description="Helical" evidence="15">
    <location>
        <begin position="145"/>
        <end position="167"/>
    </location>
</feature>
<dbReference type="InterPro" id="IPR000276">
    <property type="entry name" value="GPCR_Rhodpsn"/>
</dbReference>
<dbReference type="CDD" id="cd15192">
    <property type="entry name" value="7tmA_AT1R"/>
    <property type="match status" value="1"/>
</dbReference>
<keyword evidence="11 14" id="KW-0807">Transducer</keyword>
<evidence type="ECO:0000313" key="18">
    <source>
        <dbReference type="RefSeq" id="XP_041418051.1"/>
    </source>
</evidence>
<feature type="transmembrane region" description="Helical" evidence="15">
    <location>
        <begin position="108"/>
        <end position="125"/>
    </location>
</feature>
<dbReference type="InterPro" id="IPR050119">
    <property type="entry name" value="CCR1-9-like"/>
</dbReference>
<dbReference type="InterPro" id="IPR000190">
    <property type="entry name" value="ATII_AT1_rcpt"/>
</dbReference>
<dbReference type="GO" id="GO:0007204">
    <property type="term" value="P:positive regulation of cytosolic calcium ion concentration"/>
    <property type="evidence" value="ECO:0000318"/>
    <property type="project" value="GO_Central"/>
</dbReference>
<dbReference type="FunFam" id="1.20.1070.10:FF:000088">
    <property type="entry name" value="Angiotensin II receptor type 1"/>
    <property type="match status" value="1"/>
</dbReference>
<dbReference type="GeneID" id="398763"/>
<dbReference type="PANTHER" id="PTHR10489">
    <property type="entry name" value="CELL ADHESION MOLECULE"/>
    <property type="match status" value="1"/>
</dbReference>
<dbReference type="InterPro" id="IPR017452">
    <property type="entry name" value="GPCR_Rhodpsn_7TM"/>
</dbReference>
<dbReference type="GO" id="GO:0019722">
    <property type="term" value="P:calcium-mediated signaling"/>
    <property type="evidence" value="ECO:0000318"/>
    <property type="project" value="GO_Central"/>
</dbReference>
<keyword evidence="8" id="KW-1015">Disulfide bond</keyword>
<evidence type="ECO:0000256" key="8">
    <source>
        <dbReference type="ARBA" id="ARBA00023157"/>
    </source>
</evidence>
<dbReference type="AlphaFoldDB" id="A0A1L8GB00"/>
<dbReference type="Pfam" id="PF00001">
    <property type="entry name" value="7tm_1"/>
    <property type="match status" value="1"/>
</dbReference>
<organism evidence="17 18">
    <name type="scientific">Xenopus laevis</name>
    <name type="common">African clawed frog</name>
    <dbReference type="NCBI Taxonomy" id="8355"/>
    <lineage>
        <taxon>Eukaryota</taxon>
        <taxon>Metazoa</taxon>
        <taxon>Chordata</taxon>
        <taxon>Craniata</taxon>
        <taxon>Vertebrata</taxon>
        <taxon>Euteleostomi</taxon>
        <taxon>Amphibia</taxon>
        <taxon>Batrachia</taxon>
        <taxon>Anura</taxon>
        <taxon>Pipoidea</taxon>
        <taxon>Pipidae</taxon>
        <taxon>Xenopodinae</taxon>
        <taxon>Xenopus</taxon>
        <taxon>Xenopus</taxon>
    </lineage>
</organism>
<dbReference type="CTD" id="398763"/>
<evidence type="ECO:0000256" key="13">
    <source>
        <dbReference type="ARBA" id="ARBA00046119"/>
    </source>
</evidence>
<evidence type="ECO:0000313" key="17">
    <source>
        <dbReference type="Proteomes" id="UP000186698"/>
    </source>
</evidence>
<keyword evidence="9 14" id="KW-0675">Receptor</keyword>
<keyword evidence="5 14" id="KW-0297">G-protein coupled receptor</keyword>
<dbReference type="PROSITE" id="PS00237">
    <property type="entry name" value="G_PROTEIN_RECEP_F1_1"/>
    <property type="match status" value="1"/>
</dbReference>
<evidence type="ECO:0000256" key="6">
    <source>
        <dbReference type="ARBA" id="ARBA00023136"/>
    </source>
</evidence>
<dbReference type="GO" id="GO:0030593">
    <property type="term" value="P:neutrophil chemotaxis"/>
    <property type="evidence" value="ECO:0000318"/>
    <property type="project" value="GO_Central"/>
</dbReference>
<dbReference type="STRING" id="8355.A0A1L8GB00"/>